<dbReference type="GO" id="GO:0008784">
    <property type="term" value="F:alanine racemase activity"/>
    <property type="evidence" value="ECO:0007669"/>
    <property type="project" value="UniProtKB-UniRule"/>
</dbReference>
<feature type="active site" description="Proton acceptor; specific for L-alanine" evidence="5">
    <location>
        <position position="268"/>
    </location>
</feature>
<dbReference type="GO" id="GO:0030170">
    <property type="term" value="F:pyridoxal phosphate binding"/>
    <property type="evidence" value="ECO:0007669"/>
    <property type="project" value="UniProtKB-UniRule"/>
</dbReference>
<gene>
    <name evidence="9" type="primary">dadX</name>
    <name evidence="9" type="ORF">Tchar_02324</name>
</gene>
<comment type="similarity">
    <text evidence="5">Belongs to the alanine racemase family.</text>
</comment>
<dbReference type="Gene3D" id="2.40.37.10">
    <property type="entry name" value="Lyase, Ornithine Decarboxylase, Chain A, domain 1"/>
    <property type="match status" value="1"/>
</dbReference>
<dbReference type="PROSITE" id="PS00395">
    <property type="entry name" value="ALANINE_RACEMASE"/>
    <property type="match status" value="1"/>
</dbReference>
<dbReference type="SUPFAM" id="SSF50621">
    <property type="entry name" value="Alanine racemase C-terminal domain-like"/>
    <property type="match status" value="1"/>
</dbReference>
<dbReference type="EC" id="5.1.1.1" evidence="5"/>
<dbReference type="SMART" id="SM01005">
    <property type="entry name" value="Ala_racemase_C"/>
    <property type="match status" value="1"/>
</dbReference>
<evidence type="ECO:0000256" key="2">
    <source>
        <dbReference type="ARBA" id="ARBA00001933"/>
    </source>
</evidence>
<dbReference type="PANTHER" id="PTHR30511:SF0">
    <property type="entry name" value="ALANINE RACEMASE, CATABOLIC-RELATED"/>
    <property type="match status" value="1"/>
</dbReference>
<dbReference type="InterPro" id="IPR009006">
    <property type="entry name" value="Ala_racemase/Decarboxylase_C"/>
</dbReference>
<dbReference type="EMBL" id="VJON01000047">
    <property type="protein sequence ID" value="TSE31254.1"/>
    <property type="molecule type" value="Genomic_DNA"/>
</dbReference>
<dbReference type="GO" id="GO:0030632">
    <property type="term" value="P:D-alanine biosynthetic process"/>
    <property type="evidence" value="ECO:0007669"/>
    <property type="project" value="UniProtKB-UniRule"/>
</dbReference>
<dbReference type="PRINTS" id="PR00992">
    <property type="entry name" value="ALARACEMASE"/>
</dbReference>
<keyword evidence="10" id="KW-1185">Reference proteome</keyword>
<evidence type="ECO:0000256" key="6">
    <source>
        <dbReference type="PIRSR" id="PIRSR600821-50"/>
    </source>
</evidence>
<name>A0A554X5Z6_9BURK</name>
<reference evidence="9 10" key="1">
    <citation type="submission" date="2019-07" db="EMBL/GenBank/DDBJ databases">
        <title>Tepidimonas charontis SPSP-6 draft genome.</title>
        <authorList>
            <person name="Da Costa M.S."/>
            <person name="Froufe H.J.C."/>
            <person name="Egas C."/>
            <person name="Albuquerque L."/>
        </authorList>
    </citation>
    <scope>NUCLEOTIDE SEQUENCE [LARGE SCALE GENOMIC DNA]</scope>
    <source>
        <strain evidence="9 10">SPSP-6</strain>
    </source>
</reference>
<accession>A0A554X5Z6</accession>
<dbReference type="FunFam" id="3.20.20.10:FF:000002">
    <property type="entry name" value="Alanine racemase"/>
    <property type="match status" value="1"/>
</dbReference>
<evidence type="ECO:0000256" key="5">
    <source>
        <dbReference type="HAMAP-Rule" id="MF_01201"/>
    </source>
</evidence>
<dbReference type="InterPro" id="IPR011079">
    <property type="entry name" value="Ala_racemase_C"/>
</dbReference>
<sequence length="386" mass="41660">MPRPILATVHLGALRHNLQRCRAAAGAARVWAVVKANAYGHGIERAFGGLRGADGFALLDLAEAERLRALDWRGPILLLEGCFEPRDLELCSRLNLWHVVHCEQQIDWLAAHKTQQPHRVFLKMNSGMNRLGFRPAAFRAAWARLQALPQVAEVSLMTHFSDADGQRFGREGIAHQVQTFVAATADLPGERSLCNSAATLRHALQRQLGPDGRQALAADWVRCGIALYGSAPDHPAHDAAHWDLQPTMTLASRLIAIQDVPAGDSVGYGSAFVAPQPMRVGIVACGYADGYPRHASLGQDHGAPVLVRGVRTRLVGRVSMDMLAVDLTPVEAHGGPCHLGDEVILWGRSAHGPVLRVDEVAHAAGTIAYELLCAVAARVPFAVTDD</sequence>
<evidence type="ECO:0000256" key="1">
    <source>
        <dbReference type="ARBA" id="ARBA00000316"/>
    </source>
</evidence>
<feature type="binding site" evidence="5 7">
    <location>
        <position position="130"/>
    </location>
    <ligand>
        <name>substrate</name>
    </ligand>
</feature>
<proteinExistence type="inferred from homology"/>
<dbReference type="SUPFAM" id="SSF51419">
    <property type="entry name" value="PLP-binding barrel"/>
    <property type="match status" value="1"/>
</dbReference>
<protein>
    <recommendedName>
        <fullName evidence="5">Alanine racemase</fullName>
        <ecNumber evidence="5">5.1.1.1</ecNumber>
    </recommendedName>
</protein>
<dbReference type="Proteomes" id="UP000318294">
    <property type="component" value="Unassembled WGS sequence"/>
</dbReference>
<dbReference type="OrthoDB" id="9813814at2"/>
<dbReference type="GO" id="GO:0005829">
    <property type="term" value="C:cytosol"/>
    <property type="evidence" value="ECO:0007669"/>
    <property type="project" value="TreeGrafter"/>
</dbReference>
<feature type="domain" description="Alanine racemase C-terminal" evidence="8">
    <location>
        <begin position="247"/>
        <end position="384"/>
    </location>
</feature>
<evidence type="ECO:0000259" key="8">
    <source>
        <dbReference type="SMART" id="SM01005"/>
    </source>
</evidence>
<feature type="active site" description="Proton acceptor; specific for D-alanine" evidence="5">
    <location>
        <position position="35"/>
    </location>
</feature>
<feature type="modified residue" description="N6-(pyridoxal phosphate)lysine" evidence="5 6">
    <location>
        <position position="35"/>
    </location>
</feature>
<dbReference type="RefSeq" id="WP_144329187.1">
    <property type="nucleotide sequence ID" value="NZ_VJON01000047.1"/>
</dbReference>
<keyword evidence="3 5" id="KW-0663">Pyridoxal phosphate</keyword>
<evidence type="ECO:0000256" key="4">
    <source>
        <dbReference type="ARBA" id="ARBA00023235"/>
    </source>
</evidence>
<evidence type="ECO:0000313" key="9">
    <source>
        <dbReference type="EMBL" id="TSE31254.1"/>
    </source>
</evidence>
<dbReference type="InterPro" id="IPR020622">
    <property type="entry name" value="Ala_racemase_pyridoxalP-BS"/>
</dbReference>
<comment type="cofactor">
    <cofactor evidence="2 5 6">
        <name>pyridoxal 5'-phosphate</name>
        <dbReference type="ChEBI" id="CHEBI:597326"/>
    </cofactor>
</comment>
<dbReference type="UniPathway" id="UPA00042">
    <property type="reaction ID" value="UER00497"/>
</dbReference>
<comment type="catalytic activity">
    <reaction evidence="1 5">
        <text>L-alanine = D-alanine</text>
        <dbReference type="Rhea" id="RHEA:20249"/>
        <dbReference type="ChEBI" id="CHEBI:57416"/>
        <dbReference type="ChEBI" id="CHEBI:57972"/>
        <dbReference type="EC" id="5.1.1.1"/>
    </reaction>
</comment>
<dbReference type="AlphaFoldDB" id="A0A554X5Z6"/>
<feature type="binding site" evidence="5 7">
    <location>
        <position position="320"/>
    </location>
    <ligand>
        <name>substrate</name>
    </ligand>
</feature>
<evidence type="ECO:0000256" key="7">
    <source>
        <dbReference type="PIRSR" id="PIRSR600821-52"/>
    </source>
</evidence>
<keyword evidence="4 5" id="KW-0413">Isomerase</keyword>
<dbReference type="PANTHER" id="PTHR30511">
    <property type="entry name" value="ALANINE RACEMASE"/>
    <property type="match status" value="1"/>
</dbReference>
<evidence type="ECO:0000313" key="10">
    <source>
        <dbReference type="Proteomes" id="UP000318294"/>
    </source>
</evidence>
<dbReference type="Pfam" id="PF00842">
    <property type="entry name" value="Ala_racemase_C"/>
    <property type="match status" value="1"/>
</dbReference>
<dbReference type="Pfam" id="PF01168">
    <property type="entry name" value="Ala_racemase_N"/>
    <property type="match status" value="1"/>
</dbReference>
<dbReference type="HAMAP" id="MF_01201">
    <property type="entry name" value="Ala_racemase"/>
    <property type="match status" value="1"/>
</dbReference>
<comment type="pathway">
    <text evidence="5">Amino-acid biosynthesis; D-alanine biosynthesis; D-alanine from L-alanine: step 1/1.</text>
</comment>
<evidence type="ECO:0000256" key="3">
    <source>
        <dbReference type="ARBA" id="ARBA00022898"/>
    </source>
</evidence>
<dbReference type="InterPro" id="IPR000821">
    <property type="entry name" value="Ala_racemase"/>
</dbReference>
<dbReference type="InterPro" id="IPR029066">
    <property type="entry name" value="PLP-binding_barrel"/>
</dbReference>
<organism evidence="9 10">
    <name type="scientific">Tepidimonas charontis</name>
    <dbReference type="NCBI Taxonomy" id="2267262"/>
    <lineage>
        <taxon>Bacteria</taxon>
        <taxon>Pseudomonadati</taxon>
        <taxon>Pseudomonadota</taxon>
        <taxon>Betaproteobacteria</taxon>
        <taxon>Burkholderiales</taxon>
        <taxon>Tepidimonas</taxon>
    </lineage>
</organism>
<dbReference type="NCBIfam" id="TIGR00492">
    <property type="entry name" value="alr"/>
    <property type="match status" value="1"/>
</dbReference>
<dbReference type="InterPro" id="IPR001608">
    <property type="entry name" value="Ala_racemase_N"/>
</dbReference>
<comment type="function">
    <text evidence="5">Catalyzes the interconversion of L-alanine and D-alanine. May also act on other amino acids.</text>
</comment>
<comment type="caution">
    <text evidence="9">The sequence shown here is derived from an EMBL/GenBank/DDBJ whole genome shotgun (WGS) entry which is preliminary data.</text>
</comment>
<dbReference type="Gene3D" id="3.20.20.10">
    <property type="entry name" value="Alanine racemase"/>
    <property type="match status" value="1"/>
</dbReference>